<dbReference type="GO" id="GO:0006487">
    <property type="term" value="P:protein N-linked glycosylation"/>
    <property type="evidence" value="ECO:0007669"/>
    <property type="project" value="TreeGrafter"/>
</dbReference>
<dbReference type="GO" id="GO:0000032">
    <property type="term" value="P:cell wall mannoprotein biosynthetic process"/>
    <property type="evidence" value="ECO:0007669"/>
    <property type="project" value="TreeGrafter"/>
</dbReference>
<evidence type="ECO:0000256" key="5">
    <source>
        <dbReference type="ARBA" id="ARBA00022968"/>
    </source>
</evidence>
<comment type="subcellular location">
    <subcellularLocation>
        <location evidence="1">Membrane</location>
        <topology evidence="1">Single-pass type II membrane protein</topology>
    </subcellularLocation>
</comment>
<dbReference type="SUPFAM" id="SSF53448">
    <property type="entry name" value="Nucleotide-diphospho-sugar transferases"/>
    <property type="match status" value="1"/>
</dbReference>
<gene>
    <name evidence="8" type="ORF">CANARDRAFT_28381</name>
</gene>
<evidence type="ECO:0000256" key="1">
    <source>
        <dbReference type="ARBA" id="ARBA00004606"/>
    </source>
</evidence>
<accession>A0A1E4T1K9</accession>
<dbReference type="GO" id="GO:0005794">
    <property type="term" value="C:Golgi apparatus"/>
    <property type="evidence" value="ECO:0007669"/>
    <property type="project" value="TreeGrafter"/>
</dbReference>
<dbReference type="AlphaFoldDB" id="A0A1E4T1K9"/>
<keyword evidence="9" id="KW-1185">Reference proteome</keyword>
<sequence length="424" mass="50344">MVNVTKRIVRLVIFSLSVSIIILLLINVDFQSINSDIVSIDDSNRSIIDKIKFNIKSKLSRDEIVEQNYSQLQKLLKQPIGEPKVKNLVPPPANPDEYERANATLTVLVRNKELLKVISTIKQIESKFNNKYHYPYVFLNDEKFTDKFKERILKVVSGEAYFETIDKKIWNQPSNIDKQKQHDSMNIMNAEGVGYAKMISYHNMCRYYSMNFFNHPRMKQFKYYWRFEPGTHYYCDINYDVFKFMQSNNKKYGFTIALYDVEQSVRTLWPSTLEFLEMNPHYLNENSAIKFLTENLQNPHKTEVANGYSTCHFWSNFEIADMDFYRDEAYTKWVEYLDSKGGFYYERWGDAPVHSIGLSLFADKKDIHWFRDIGYKHDPYTLCSDCPNCKGCVPGDFTYKHLRDQNCLTNWWNLEMDDEDRNLY</sequence>
<dbReference type="InterPro" id="IPR029044">
    <property type="entry name" value="Nucleotide-diphossugar_trans"/>
</dbReference>
<keyword evidence="3" id="KW-0328">Glycosyltransferase</keyword>
<dbReference type="InterPro" id="IPR002685">
    <property type="entry name" value="Glyco_trans_15"/>
</dbReference>
<keyword evidence="5" id="KW-0735">Signal-anchor</keyword>
<dbReference type="Gene3D" id="3.90.550.10">
    <property type="entry name" value="Spore Coat Polysaccharide Biosynthesis Protein SpsA, Chain A"/>
    <property type="match status" value="1"/>
</dbReference>
<reference evidence="9" key="1">
    <citation type="submission" date="2016-04" db="EMBL/GenBank/DDBJ databases">
        <title>Comparative genomics of biotechnologically important yeasts.</title>
        <authorList>
            <consortium name="DOE Joint Genome Institute"/>
            <person name="Riley R."/>
            <person name="Haridas S."/>
            <person name="Wolfe K.H."/>
            <person name="Lopes M.R."/>
            <person name="Hittinger C.T."/>
            <person name="Goker M."/>
            <person name="Salamov A."/>
            <person name="Wisecaver J."/>
            <person name="Long T.M."/>
            <person name="Aerts A.L."/>
            <person name="Barry K."/>
            <person name="Choi C."/>
            <person name="Clum A."/>
            <person name="Coughlan A.Y."/>
            <person name="Deshpande S."/>
            <person name="Douglass A.P."/>
            <person name="Hanson S.J."/>
            <person name="Klenk H.-P."/>
            <person name="Labutti K."/>
            <person name="Lapidus A."/>
            <person name="Lindquist E."/>
            <person name="Lipzen A."/>
            <person name="Meier-Kolthoff J.P."/>
            <person name="Ohm R.A."/>
            <person name="Otillar R.P."/>
            <person name="Pangilinan J."/>
            <person name="Peng Y."/>
            <person name="Rokas A."/>
            <person name="Rosa C.A."/>
            <person name="Scheuner C."/>
            <person name="Sibirny A.A."/>
            <person name="Slot J.C."/>
            <person name="Stielow J.B."/>
            <person name="Sun H."/>
            <person name="Kurtzman C.P."/>
            <person name="Blackwell M."/>
            <person name="Grigoriev I.V."/>
            <person name="Jeffries T.W."/>
        </authorList>
    </citation>
    <scope>NUCLEOTIDE SEQUENCE [LARGE SCALE GENOMIC DNA]</scope>
    <source>
        <strain evidence="9">NRRL YB-2248</strain>
    </source>
</reference>
<keyword evidence="7" id="KW-1133">Transmembrane helix</keyword>
<dbReference type="FunFam" id="3.90.550.10:FF:000051">
    <property type="entry name" value="Alpha-1,2-mannosyltransferase (Ktr4)"/>
    <property type="match status" value="1"/>
</dbReference>
<evidence type="ECO:0000256" key="6">
    <source>
        <dbReference type="PIRSR" id="PIRSR018153-1"/>
    </source>
</evidence>
<dbReference type="PIRSF" id="PIRSF018153">
    <property type="entry name" value="Glyco_trans_15"/>
    <property type="match status" value="1"/>
</dbReference>
<dbReference type="EMBL" id="KV453852">
    <property type="protein sequence ID" value="ODV85624.1"/>
    <property type="molecule type" value="Genomic_DNA"/>
</dbReference>
<dbReference type="OrthoDB" id="439943at2759"/>
<name>A0A1E4T1K9_9ASCO</name>
<feature type="active site" description="Nucleophile" evidence="6">
    <location>
        <position position="318"/>
    </location>
</feature>
<proteinExistence type="inferred from homology"/>
<evidence type="ECO:0000256" key="7">
    <source>
        <dbReference type="SAM" id="Phobius"/>
    </source>
</evidence>
<evidence type="ECO:0000256" key="2">
    <source>
        <dbReference type="ARBA" id="ARBA00007677"/>
    </source>
</evidence>
<evidence type="ECO:0000313" key="8">
    <source>
        <dbReference type="EMBL" id="ODV85624.1"/>
    </source>
</evidence>
<dbReference type="Pfam" id="PF01793">
    <property type="entry name" value="Glyco_transf_15"/>
    <property type="match status" value="1"/>
</dbReference>
<keyword evidence="7" id="KW-0472">Membrane</keyword>
<dbReference type="GO" id="GO:0000026">
    <property type="term" value="F:alpha-1,2-mannosyltransferase activity"/>
    <property type="evidence" value="ECO:0007669"/>
    <property type="project" value="TreeGrafter"/>
</dbReference>
<dbReference type="GO" id="GO:0016020">
    <property type="term" value="C:membrane"/>
    <property type="evidence" value="ECO:0007669"/>
    <property type="project" value="UniProtKB-SubCell"/>
</dbReference>
<dbReference type="PANTHER" id="PTHR31121:SF7">
    <property type="entry name" value="MANNOSYLTRANSFERASE KTR4-RELATED"/>
    <property type="match status" value="1"/>
</dbReference>
<keyword evidence="4 8" id="KW-0808">Transferase</keyword>
<comment type="similarity">
    <text evidence="2">Belongs to the glycosyltransferase 15 family.</text>
</comment>
<keyword evidence="7" id="KW-0812">Transmembrane</keyword>
<dbReference type="GO" id="GO:0006493">
    <property type="term" value="P:protein O-linked glycosylation"/>
    <property type="evidence" value="ECO:0007669"/>
    <property type="project" value="TreeGrafter"/>
</dbReference>
<evidence type="ECO:0000313" key="9">
    <source>
        <dbReference type="Proteomes" id="UP000094801"/>
    </source>
</evidence>
<dbReference type="STRING" id="983967.A0A1E4T1K9"/>
<evidence type="ECO:0000256" key="4">
    <source>
        <dbReference type="ARBA" id="ARBA00022679"/>
    </source>
</evidence>
<organism evidence="8 9">
    <name type="scientific">[Candida] arabinofermentans NRRL YB-2248</name>
    <dbReference type="NCBI Taxonomy" id="983967"/>
    <lineage>
        <taxon>Eukaryota</taxon>
        <taxon>Fungi</taxon>
        <taxon>Dikarya</taxon>
        <taxon>Ascomycota</taxon>
        <taxon>Saccharomycotina</taxon>
        <taxon>Pichiomycetes</taxon>
        <taxon>Pichiales</taxon>
        <taxon>Pichiaceae</taxon>
        <taxon>Ogataea</taxon>
        <taxon>Ogataea/Candida clade</taxon>
    </lineage>
</organism>
<dbReference type="PANTHER" id="PTHR31121">
    <property type="entry name" value="ALPHA-1,2 MANNOSYLTRANSFERASE KTR1"/>
    <property type="match status" value="1"/>
</dbReference>
<feature type="transmembrane region" description="Helical" evidence="7">
    <location>
        <begin position="7"/>
        <end position="26"/>
    </location>
</feature>
<evidence type="ECO:0000256" key="3">
    <source>
        <dbReference type="ARBA" id="ARBA00022676"/>
    </source>
</evidence>
<protein>
    <submittedName>
        <fullName evidence="8">Glycosyltransferase family 15 protein</fullName>
    </submittedName>
</protein>
<dbReference type="Proteomes" id="UP000094801">
    <property type="component" value="Unassembled WGS sequence"/>
</dbReference>